<dbReference type="EMBL" id="ACHB01000018">
    <property type="protein sequence ID" value="EEI93652.1"/>
    <property type="molecule type" value="Genomic_DNA"/>
</dbReference>
<dbReference type="AlphaFoldDB" id="C2FU22"/>
<comment type="caution">
    <text evidence="1">The sequence shown here is derived from an EMBL/GenBank/DDBJ whole genome shotgun (WGS) entry which is preliminary data.</text>
</comment>
<protein>
    <submittedName>
        <fullName evidence="1">Uncharacterized protein</fullName>
    </submittedName>
</protein>
<name>C2FU22_SPHSI</name>
<reference evidence="1 2" key="1">
    <citation type="submission" date="2009-01" db="EMBL/GenBank/DDBJ databases">
        <authorList>
            <person name="Qin X."/>
            <person name="Bachman B."/>
            <person name="Battles P."/>
            <person name="Bell A."/>
            <person name="Bess C."/>
            <person name="Bickham C."/>
            <person name="Chaboub L."/>
            <person name="Chen D."/>
            <person name="Coyle M."/>
            <person name="Deiros D.R."/>
            <person name="Dinh H."/>
            <person name="Forbes L."/>
            <person name="Fowler G."/>
            <person name="Francisco L."/>
            <person name="Fu Q."/>
            <person name="Gubbala S."/>
            <person name="Hale W."/>
            <person name="Han Y."/>
            <person name="Hemphill L."/>
            <person name="Highlander S.K."/>
            <person name="Hirani K."/>
            <person name="Hogues M."/>
            <person name="Jackson L."/>
            <person name="Jakkamsetti A."/>
            <person name="Javaid M."/>
            <person name="Jiang H."/>
            <person name="Korchina V."/>
            <person name="Kovar C."/>
            <person name="Lara F."/>
            <person name="Lee S."/>
            <person name="Mata R."/>
            <person name="Mathew T."/>
            <person name="Moen C."/>
            <person name="Morales K."/>
            <person name="Munidasa M."/>
            <person name="Nazareth L."/>
            <person name="Ngo R."/>
            <person name="Nguyen L."/>
            <person name="Okwuonu G."/>
            <person name="Ongeri F."/>
            <person name="Patil S."/>
            <person name="Petrosino J."/>
            <person name="Pham C."/>
            <person name="Pham P."/>
            <person name="Pu L.-L."/>
            <person name="Puazo M."/>
            <person name="Raj R."/>
            <person name="Reid J."/>
            <person name="Rouhana J."/>
            <person name="Saada N."/>
            <person name="Shang Y."/>
            <person name="Simmons D."/>
            <person name="Thornton R."/>
            <person name="Warren J."/>
            <person name="Weissenberger G."/>
            <person name="Zhang J."/>
            <person name="Zhang L."/>
            <person name="Zhou C."/>
            <person name="Zhu D."/>
            <person name="Muzny D."/>
            <person name="Worley K."/>
            <person name="Gibbs R."/>
        </authorList>
    </citation>
    <scope>NUCLEOTIDE SEQUENCE [LARGE SCALE GENOMIC DNA]</scope>
    <source>
        <strain evidence="1 2">ATCC 33300</strain>
    </source>
</reference>
<dbReference type="HOGENOM" id="CLU_3157934_0_0_10"/>
<gene>
    <name evidence="1" type="ORF">HMPREF0765_0804</name>
</gene>
<evidence type="ECO:0000313" key="2">
    <source>
        <dbReference type="Proteomes" id="UP000006241"/>
    </source>
</evidence>
<proteinExistence type="predicted"/>
<dbReference type="Proteomes" id="UP000006241">
    <property type="component" value="Unassembled WGS sequence"/>
</dbReference>
<sequence length="48" mass="5882">MIILTRYKRQKNKINAQYVGKYAQSLDFTCKYINLLKRWNKIYVNILL</sequence>
<evidence type="ECO:0000313" key="1">
    <source>
        <dbReference type="EMBL" id="EEI93652.1"/>
    </source>
</evidence>
<organism evidence="1 2">
    <name type="scientific">Sphingobacterium spiritivorum ATCC 33300</name>
    <dbReference type="NCBI Taxonomy" id="525372"/>
    <lineage>
        <taxon>Bacteria</taxon>
        <taxon>Pseudomonadati</taxon>
        <taxon>Bacteroidota</taxon>
        <taxon>Sphingobacteriia</taxon>
        <taxon>Sphingobacteriales</taxon>
        <taxon>Sphingobacteriaceae</taxon>
        <taxon>Sphingobacterium</taxon>
    </lineage>
</organism>
<accession>C2FU22</accession>